<sequence length="159" mass="17275">MAYANVAIAPSSRSRFVLDERLIQELADTLCNTVREALDDYLGNSRQSVILLTPSLAPAEPLSPPKELLLPCSPAIEPLANKSNSCLDCSPIDKPPSVQLDVPVHSIQPRLPPLPTFCRLLHTQTTPLLLPCTPSASILYISWCLDKPCTSTGTVLVEF</sequence>
<accession>A0A2J6T354</accession>
<dbReference type="Proteomes" id="UP000235371">
    <property type="component" value="Unassembled WGS sequence"/>
</dbReference>
<dbReference type="GeneID" id="36588896"/>
<proteinExistence type="predicted"/>
<keyword evidence="2" id="KW-1185">Reference proteome</keyword>
<evidence type="ECO:0000313" key="1">
    <source>
        <dbReference type="EMBL" id="PMD57450.1"/>
    </source>
</evidence>
<name>A0A2J6T354_9HELO</name>
<feature type="non-terminal residue" evidence="1">
    <location>
        <position position="159"/>
    </location>
</feature>
<evidence type="ECO:0000313" key="2">
    <source>
        <dbReference type="Proteomes" id="UP000235371"/>
    </source>
</evidence>
<dbReference type="OrthoDB" id="10607215at2759"/>
<dbReference type="AlphaFoldDB" id="A0A2J6T354"/>
<dbReference type="EMBL" id="KZ613847">
    <property type="protein sequence ID" value="PMD57450.1"/>
    <property type="molecule type" value="Genomic_DNA"/>
</dbReference>
<dbReference type="RefSeq" id="XP_024734354.1">
    <property type="nucleotide sequence ID" value="XM_024880819.1"/>
</dbReference>
<reference evidence="1 2" key="1">
    <citation type="submission" date="2016-04" db="EMBL/GenBank/DDBJ databases">
        <title>A degradative enzymes factory behind the ericoid mycorrhizal symbiosis.</title>
        <authorList>
            <consortium name="DOE Joint Genome Institute"/>
            <person name="Martino E."/>
            <person name="Morin E."/>
            <person name="Grelet G."/>
            <person name="Kuo A."/>
            <person name="Kohler A."/>
            <person name="Daghino S."/>
            <person name="Barry K."/>
            <person name="Choi C."/>
            <person name="Cichocki N."/>
            <person name="Clum A."/>
            <person name="Copeland A."/>
            <person name="Hainaut M."/>
            <person name="Haridas S."/>
            <person name="Labutti K."/>
            <person name="Lindquist E."/>
            <person name="Lipzen A."/>
            <person name="Khouja H.-R."/>
            <person name="Murat C."/>
            <person name="Ohm R."/>
            <person name="Olson A."/>
            <person name="Spatafora J."/>
            <person name="Veneault-Fourrey C."/>
            <person name="Henrissat B."/>
            <person name="Grigoriev I."/>
            <person name="Martin F."/>
            <person name="Perotto S."/>
        </authorList>
    </citation>
    <scope>NUCLEOTIDE SEQUENCE [LARGE SCALE GENOMIC DNA]</scope>
    <source>
        <strain evidence="1 2">E</strain>
    </source>
</reference>
<gene>
    <name evidence="1" type="ORF">K444DRAFT_615900</name>
</gene>
<protein>
    <submittedName>
        <fullName evidence="1">Uncharacterized protein</fullName>
    </submittedName>
</protein>
<organism evidence="1 2">
    <name type="scientific">Hyaloscypha bicolor E</name>
    <dbReference type="NCBI Taxonomy" id="1095630"/>
    <lineage>
        <taxon>Eukaryota</taxon>
        <taxon>Fungi</taxon>
        <taxon>Dikarya</taxon>
        <taxon>Ascomycota</taxon>
        <taxon>Pezizomycotina</taxon>
        <taxon>Leotiomycetes</taxon>
        <taxon>Helotiales</taxon>
        <taxon>Hyaloscyphaceae</taxon>
        <taxon>Hyaloscypha</taxon>
        <taxon>Hyaloscypha bicolor</taxon>
    </lineage>
</organism>
<dbReference type="InParanoid" id="A0A2J6T354"/>